<feature type="transmembrane region" description="Helical" evidence="6">
    <location>
        <begin position="61"/>
        <end position="86"/>
    </location>
</feature>
<reference evidence="8" key="1">
    <citation type="submission" date="2021-02" db="EMBL/GenBank/DDBJ databases">
        <title>Genome sequence Cadophora malorum strain M34.</title>
        <authorList>
            <person name="Stefanovic E."/>
            <person name="Vu D."/>
            <person name="Scully C."/>
            <person name="Dijksterhuis J."/>
            <person name="Roader J."/>
            <person name="Houbraken J."/>
        </authorList>
    </citation>
    <scope>NUCLEOTIDE SEQUENCE</scope>
    <source>
        <strain evidence="8">M34</strain>
    </source>
</reference>
<evidence type="ECO:0000259" key="7">
    <source>
        <dbReference type="PROSITE" id="PS50850"/>
    </source>
</evidence>
<dbReference type="GO" id="GO:0022857">
    <property type="term" value="F:transmembrane transporter activity"/>
    <property type="evidence" value="ECO:0007669"/>
    <property type="project" value="InterPro"/>
</dbReference>
<dbReference type="SUPFAM" id="SSF103473">
    <property type="entry name" value="MFS general substrate transporter"/>
    <property type="match status" value="1"/>
</dbReference>
<accession>A0A8H7WBL7</accession>
<feature type="transmembrane region" description="Helical" evidence="6">
    <location>
        <begin position="284"/>
        <end position="303"/>
    </location>
</feature>
<dbReference type="Gene3D" id="1.20.1720.10">
    <property type="entry name" value="Multidrug resistance protein D"/>
    <property type="match status" value="1"/>
</dbReference>
<sequence length="575" mass="61650">MLKGMTENKTAEASASIASIPVPISSVPPINHESQDIELAPVNLIAAVQPEEDASRSKFRIVAIMTALYLSMFITALDQTIVATAIPTITHDLSSSSGYVWIGGAYLLSSAAAGPIWAKLSDIFGRKPIILIADGIFFVSSIGCAEARSMRALIVSRTFQGCAAGGMIPMVMITISDLFSVRSRSLYIGLMELVWIIAGGIGPILGGAFTEKLTWRWAFWINLPLSGAAFIILFFYLDVHNPRTPLLEGFKAIDWFGSLSIIGLVLMLLLGLEFGGSTVPWDSPKVICLIVFGAAMSGVFVYCERKLARYPLMPMSLFANKSNAASLLLTLWHGMVYIAAEYYLPLYFQSVHLSSPLASGILVMPITVTEAIAGVLVGLIIHRTGSYLSLIYAGVLLMTIGNGLYILYAVHTPLSQIIGFQIIAGIGAGLLFQAPLIALQACSKQDDVATATATFGFVRSLATAISVVIGGVIFQSSMDIKVPSLSHAPTNLPMNITELLSDGGAGANVYLVKGLKDEAQQLAVRGAYAWSMRNMWIFYTGIAGLAVVCSAFIEGHYLRSDHVETKTGIKKEEGL</sequence>
<dbReference type="InterPro" id="IPR020846">
    <property type="entry name" value="MFS_dom"/>
</dbReference>
<dbReference type="PROSITE" id="PS50850">
    <property type="entry name" value="MFS"/>
    <property type="match status" value="1"/>
</dbReference>
<keyword evidence="4 6" id="KW-1133">Transmembrane helix</keyword>
<dbReference type="PANTHER" id="PTHR23501">
    <property type="entry name" value="MAJOR FACILITATOR SUPERFAMILY"/>
    <property type="match status" value="1"/>
</dbReference>
<evidence type="ECO:0000256" key="3">
    <source>
        <dbReference type="ARBA" id="ARBA00022692"/>
    </source>
</evidence>
<feature type="transmembrane region" description="Helical" evidence="6">
    <location>
        <begin position="186"/>
        <end position="205"/>
    </location>
</feature>
<comment type="similarity">
    <text evidence="2">Belongs to the major facilitator superfamily. TCR/Tet family.</text>
</comment>
<dbReference type="GO" id="GO:0005886">
    <property type="term" value="C:plasma membrane"/>
    <property type="evidence" value="ECO:0007669"/>
    <property type="project" value="TreeGrafter"/>
</dbReference>
<dbReference type="AlphaFoldDB" id="A0A8H7WBL7"/>
<dbReference type="Pfam" id="PF07690">
    <property type="entry name" value="MFS_1"/>
    <property type="match status" value="1"/>
</dbReference>
<keyword evidence="9" id="KW-1185">Reference proteome</keyword>
<comment type="subcellular location">
    <subcellularLocation>
        <location evidence="1">Membrane</location>
        <topology evidence="1">Multi-pass membrane protein</topology>
    </subcellularLocation>
</comment>
<feature type="transmembrane region" description="Helical" evidence="6">
    <location>
        <begin position="357"/>
        <end position="381"/>
    </location>
</feature>
<keyword evidence="3 6" id="KW-0812">Transmembrane</keyword>
<feature type="transmembrane region" description="Helical" evidence="6">
    <location>
        <begin position="217"/>
        <end position="237"/>
    </location>
</feature>
<dbReference type="PANTHER" id="PTHR23501:SF158">
    <property type="entry name" value="TRANSPORTER, PUTATIVE (AFU_ORTHOLOGUE AFUA_5G14490)-RELATED"/>
    <property type="match status" value="1"/>
</dbReference>
<dbReference type="Gene3D" id="1.20.1250.20">
    <property type="entry name" value="MFS general substrate transporter like domains"/>
    <property type="match status" value="1"/>
</dbReference>
<dbReference type="FunFam" id="1.20.1720.10:FF:000014">
    <property type="entry name" value="MFS drug transporter, putative"/>
    <property type="match status" value="1"/>
</dbReference>
<evidence type="ECO:0000256" key="1">
    <source>
        <dbReference type="ARBA" id="ARBA00004141"/>
    </source>
</evidence>
<keyword evidence="5 6" id="KW-0472">Membrane</keyword>
<feature type="transmembrane region" description="Helical" evidence="6">
    <location>
        <begin position="388"/>
        <end position="411"/>
    </location>
</feature>
<dbReference type="Proteomes" id="UP000664132">
    <property type="component" value="Unassembled WGS sequence"/>
</dbReference>
<organism evidence="8 9">
    <name type="scientific">Cadophora malorum</name>
    <dbReference type="NCBI Taxonomy" id="108018"/>
    <lineage>
        <taxon>Eukaryota</taxon>
        <taxon>Fungi</taxon>
        <taxon>Dikarya</taxon>
        <taxon>Ascomycota</taxon>
        <taxon>Pezizomycotina</taxon>
        <taxon>Leotiomycetes</taxon>
        <taxon>Helotiales</taxon>
        <taxon>Ploettnerulaceae</taxon>
        <taxon>Cadophora</taxon>
    </lineage>
</organism>
<evidence type="ECO:0000256" key="2">
    <source>
        <dbReference type="ARBA" id="ARBA00007520"/>
    </source>
</evidence>
<feature type="transmembrane region" description="Helical" evidence="6">
    <location>
        <begin position="536"/>
        <end position="553"/>
    </location>
</feature>
<dbReference type="InterPro" id="IPR011701">
    <property type="entry name" value="MFS"/>
</dbReference>
<feature type="transmembrane region" description="Helical" evidence="6">
    <location>
        <begin position="417"/>
        <end position="439"/>
    </location>
</feature>
<evidence type="ECO:0000313" key="8">
    <source>
        <dbReference type="EMBL" id="KAG4421754.1"/>
    </source>
</evidence>
<dbReference type="OrthoDB" id="3934656at2759"/>
<evidence type="ECO:0000256" key="5">
    <source>
        <dbReference type="ARBA" id="ARBA00023136"/>
    </source>
</evidence>
<evidence type="ECO:0000256" key="6">
    <source>
        <dbReference type="SAM" id="Phobius"/>
    </source>
</evidence>
<proteinExistence type="inferred from homology"/>
<feature type="domain" description="Major facilitator superfamily (MFS) profile" evidence="7">
    <location>
        <begin position="64"/>
        <end position="558"/>
    </location>
</feature>
<dbReference type="PRINTS" id="PR01036">
    <property type="entry name" value="TCRTETB"/>
</dbReference>
<dbReference type="EMBL" id="JAFJYH010000060">
    <property type="protein sequence ID" value="KAG4421754.1"/>
    <property type="molecule type" value="Genomic_DNA"/>
</dbReference>
<feature type="transmembrane region" description="Helical" evidence="6">
    <location>
        <begin position="249"/>
        <end position="272"/>
    </location>
</feature>
<gene>
    <name evidence="8" type="ORF">IFR04_005130</name>
</gene>
<feature type="transmembrane region" description="Helical" evidence="6">
    <location>
        <begin position="129"/>
        <end position="148"/>
    </location>
</feature>
<comment type="caution">
    <text evidence="8">The sequence shown here is derived from an EMBL/GenBank/DDBJ whole genome shotgun (WGS) entry which is preliminary data.</text>
</comment>
<evidence type="ECO:0000313" key="9">
    <source>
        <dbReference type="Proteomes" id="UP000664132"/>
    </source>
</evidence>
<protein>
    <recommendedName>
        <fullName evidence="7">Major facilitator superfamily (MFS) profile domain-containing protein</fullName>
    </recommendedName>
</protein>
<feature type="transmembrane region" description="Helical" evidence="6">
    <location>
        <begin position="98"/>
        <end position="117"/>
    </location>
</feature>
<feature type="transmembrane region" description="Helical" evidence="6">
    <location>
        <begin position="324"/>
        <end position="345"/>
    </location>
</feature>
<feature type="transmembrane region" description="Helical" evidence="6">
    <location>
        <begin position="451"/>
        <end position="474"/>
    </location>
</feature>
<name>A0A8H7WBL7_9HELO</name>
<dbReference type="InterPro" id="IPR036259">
    <property type="entry name" value="MFS_trans_sf"/>
</dbReference>
<dbReference type="CDD" id="cd17502">
    <property type="entry name" value="MFS_Azr1_MDR_like"/>
    <property type="match status" value="1"/>
</dbReference>
<evidence type="ECO:0000256" key="4">
    <source>
        <dbReference type="ARBA" id="ARBA00022989"/>
    </source>
</evidence>
<feature type="transmembrane region" description="Helical" evidence="6">
    <location>
        <begin position="154"/>
        <end position="174"/>
    </location>
</feature>